<reference evidence="1 2" key="1">
    <citation type="submission" date="2019-09" db="EMBL/GenBank/DDBJ databases">
        <title>Bird 10,000 Genomes (B10K) Project - Family phase.</title>
        <authorList>
            <person name="Zhang G."/>
        </authorList>
    </citation>
    <scope>NUCLEOTIDE SEQUENCE [LARGE SCALE GENOMIC DNA]</scope>
    <source>
        <strain evidence="1">B10K-DU-001-62</strain>
        <tissue evidence="1">Muscle</tissue>
    </source>
</reference>
<dbReference type="OrthoDB" id="5978002at2759"/>
<keyword evidence="2" id="KW-1185">Reference proteome</keyword>
<feature type="non-terminal residue" evidence="1">
    <location>
        <position position="1"/>
    </location>
</feature>
<dbReference type="Pfam" id="PF15189">
    <property type="entry name" value="MEIOC"/>
    <property type="match status" value="1"/>
</dbReference>
<protein>
    <submittedName>
        <fullName evidence="1">MEIOC protein</fullName>
    </submittedName>
</protein>
<dbReference type="GO" id="GO:0005737">
    <property type="term" value="C:cytoplasm"/>
    <property type="evidence" value="ECO:0007669"/>
    <property type="project" value="TreeGrafter"/>
</dbReference>
<dbReference type="AlphaFoldDB" id="A0A7K9T9B9"/>
<gene>
    <name evidence="1" type="primary">Meioc_1</name>
    <name evidence="1" type="ORF">GALDEA_R12693</name>
</gene>
<accession>A0A7K9T9B9</accession>
<dbReference type="GO" id="GO:0007144">
    <property type="term" value="P:female meiosis I"/>
    <property type="evidence" value="ECO:0007669"/>
    <property type="project" value="TreeGrafter"/>
</dbReference>
<organism evidence="1 2">
    <name type="scientific">Galbula dea</name>
    <dbReference type="NCBI Taxonomy" id="1109041"/>
    <lineage>
        <taxon>Eukaryota</taxon>
        <taxon>Metazoa</taxon>
        <taxon>Chordata</taxon>
        <taxon>Craniata</taxon>
        <taxon>Vertebrata</taxon>
        <taxon>Euteleostomi</taxon>
        <taxon>Archelosauria</taxon>
        <taxon>Archosauria</taxon>
        <taxon>Dinosauria</taxon>
        <taxon>Saurischia</taxon>
        <taxon>Theropoda</taxon>
        <taxon>Coelurosauria</taxon>
        <taxon>Aves</taxon>
        <taxon>Neognathae</taxon>
        <taxon>Neoaves</taxon>
        <taxon>Telluraves</taxon>
        <taxon>Coraciimorphae</taxon>
        <taxon>Piciformes</taxon>
        <taxon>Galbulidae</taxon>
        <taxon>Galbula</taxon>
    </lineage>
</organism>
<dbReference type="GO" id="GO:0007141">
    <property type="term" value="P:male meiosis I"/>
    <property type="evidence" value="ECO:0007669"/>
    <property type="project" value="TreeGrafter"/>
</dbReference>
<feature type="non-terminal residue" evidence="1">
    <location>
        <position position="252"/>
    </location>
</feature>
<evidence type="ECO:0000313" key="2">
    <source>
        <dbReference type="Proteomes" id="UP000566440"/>
    </source>
</evidence>
<name>A0A7K9T9B9_9PICI</name>
<proteinExistence type="predicted"/>
<dbReference type="PANTHER" id="PTHR33861">
    <property type="entry name" value="PROTEIN CBG18333"/>
    <property type="match status" value="1"/>
</dbReference>
<dbReference type="GO" id="GO:0048255">
    <property type="term" value="P:mRNA stabilization"/>
    <property type="evidence" value="ECO:0007669"/>
    <property type="project" value="TreeGrafter"/>
</dbReference>
<dbReference type="InterPro" id="IPR027963">
    <property type="entry name" value="MEIOC"/>
</dbReference>
<sequence>LISDFQQDPGFPPWNPHLFSAANTFSFPPSPLPFSELVDLFHYDDFKPWNPFLSDLLCGEISAPSFAFPTPLNKCRPPRNRGGPASELHVQLEECYEQWRALEKERKKTEAELARSFPGQHISSSNTTAVPGLPANPSSLDRLIAAQLREQARVHTLTGKMERLGGSPVHRNIARALQQHRAAIHLAQTRREEEIVNAANPQRQGAPRYHHEKDVLALAAAVGELAASTRRARTALWCALQMALPKHSWSAP</sequence>
<dbReference type="Proteomes" id="UP000566440">
    <property type="component" value="Unassembled WGS sequence"/>
</dbReference>
<dbReference type="EMBL" id="VWZX01008436">
    <property type="protein sequence ID" value="NXI44728.1"/>
    <property type="molecule type" value="Genomic_DNA"/>
</dbReference>
<dbReference type="PANTHER" id="PTHR33861:SF4">
    <property type="entry name" value="MEIOSIS-SPECIFIC COILED-COIL DOMAIN-CONTAINING PROTEIN MEIOC"/>
    <property type="match status" value="1"/>
</dbReference>
<comment type="caution">
    <text evidence="1">The sequence shown here is derived from an EMBL/GenBank/DDBJ whole genome shotgun (WGS) entry which is preliminary data.</text>
</comment>
<evidence type="ECO:0000313" key="1">
    <source>
        <dbReference type="EMBL" id="NXI44728.1"/>
    </source>
</evidence>
<dbReference type="GO" id="GO:0005634">
    <property type="term" value="C:nucleus"/>
    <property type="evidence" value="ECO:0007669"/>
    <property type="project" value="TreeGrafter"/>
</dbReference>